<keyword evidence="6" id="KW-0285">Flavoprotein</keyword>
<proteinExistence type="inferred from homology"/>
<feature type="binding site" evidence="17">
    <location>
        <position position="98"/>
    </location>
    <ligand>
        <name>FAD</name>
        <dbReference type="ChEBI" id="CHEBI:57692"/>
    </ligand>
</feature>
<evidence type="ECO:0000256" key="1">
    <source>
        <dbReference type="ARBA" id="ARBA00001974"/>
    </source>
</evidence>
<reference evidence="20 21" key="1">
    <citation type="submission" date="2019-04" db="EMBL/GenBank/DDBJ databases">
        <title>Comparative genomics and transcriptomics to analyze fruiting body development in filamentous ascomycetes.</title>
        <authorList>
            <consortium name="DOE Joint Genome Institute"/>
            <person name="Lutkenhaus R."/>
            <person name="Traeger S."/>
            <person name="Breuer J."/>
            <person name="Kuo A."/>
            <person name="Lipzen A."/>
            <person name="Pangilinan J."/>
            <person name="Dilworth D."/>
            <person name="Sandor L."/>
            <person name="Poggeler S."/>
            <person name="Barry K."/>
            <person name="Grigoriev I.V."/>
            <person name="Nowrousian M."/>
        </authorList>
    </citation>
    <scope>NUCLEOTIDE SEQUENCE [LARGE SCALE GENOMIC DNA]</scope>
    <source>
        <strain evidence="20 21">CBS 389.68</strain>
    </source>
</reference>
<evidence type="ECO:0000256" key="19">
    <source>
        <dbReference type="SAM" id="MobiDB-lite"/>
    </source>
</evidence>
<evidence type="ECO:0000256" key="11">
    <source>
        <dbReference type="ARBA" id="ARBA00023002"/>
    </source>
</evidence>
<dbReference type="InterPro" id="IPR007266">
    <property type="entry name" value="Ero1"/>
</dbReference>
<keyword evidence="15" id="KW-0676">Redox-active center</keyword>
<keyword evidence="9 17" id="KW-0274">FAD</keyword>
<sequence>MCANIACAVNTIDDEEDIPPVWRAEELSKLEGPKAKHPSGSAVQEPSPLAGALGEDTEESCVVEADECDERDYCVPEDESAGSQGDYVSLKENPERFTGYAGAGAENVWKSIYRENCFLKPPKESPTTHNPAAQAFQHVLQDKPALELTKGPSGKPQLAEIEVDDECLEKRVFYRVISGMHSSISMHLCWDFLNQTTGQWGPNLDCFINRFSGHRDRLQNIYFNYALLVRAVNKLRNWFPQYTFCSGDFQTNRLTKAKVMKLANAIPNDIPIFDETIMFQDDMAVLKEDFRNRFRNVSRVMDCVGCDKCRLWGKVQTQGYGTALKILFEFDENADPADNPKLRRTELVALINTLGRVSHSLEALSGFETLWEERNRTMGLPVAEKPKPKRVGEPRSAKQMFMDEWYLVWRTFFFVLRSWYELPRILYTMAKSNIVQRWDIFHGREPRPVQYEWMSWPKPPGRPVVRDEL</sequence>
<feature type="region of interest" description="Disordered" evidence="19">
    <location>
        <begin position="29"/>
        <end position="58"/>
    </location>
</feature>
<gene>
    <name evidence="20" type="ORF">EX30DRAFT_103452</name>
</gene>
<keyword evidence="13 18" id="KW-1015">Disulfide bond</keyword>
<keyword evidence="21" id="KW-1185">Reference proteome</keyword>
<keyword evidence="7" id="KW-0732">Signal</keyword>
<dbReference type="EMBL" id="ML220113">
    <property type="protein sequence ID" value="TGZ84303.1"/>
    <property type="molecule type" value="Genomic_DNA"/>
</dbReference>
<dbReference type="AlphaFoldDB" id="A0A4S2N573"/>
<evidence type="ECO:0000256" key="16">
    <source>
        <dbReference type="PIRSR" id="PIRSR017205-1"/>
    </source>
</evidence>
<dbReference type="PANTHER" id="PTHR12613:SF0">
    <property type="entry name" value="ERO1-LIKE PROTEIN"/>
    <property type="match status" value="1"/>
</dbReference>
<feature type="binding site" evidence="17">
    <location>
        <position position="210"/>
    </location>
    <ligand>
        <name>FAD</name>
        <dbReference type="ChEBI" id="CHEBI:57692"/>
    </ligand>
</feature>
<evidence type="ECO:0000256" key="8">
    <source>
        <dbReference type="ARBA" id="ARBA00022824"/>
    </source>
</evidence>
<dbReference type="InParanoid" id="A0A4S2N573"/>
<evidence type="ECO:0000256" key="2">
    <source>
        <dbReference type="ARBA" id="ARBA00004367"/>
    </source>
</evidence>
<evidence type="ECO:0000256" key="14">
    <source>
        <dbReference type="ARBA" id="ARBA00023180"/>
    </source>
</evidence>
<dbReference type="Pfam" id="PF04137">
    <property type="entry name" value="ERO1"/>
    <property type="match status" value="1"/>
</dbReference>
<evidence type="ECO:0000256" key="6">
    <source>
        <dbReference type="ARBA" id="ARBA00022630"/>
    </source>
</evidence>
<dbReference type="STRING" id="341454.A0A4S2N573"/>
<comment type="cofactor">
    <cofactor evidence="1 17">
        <name>FAD</name>
        <dbReference type="ChEBI" id="CHEBI:57692"/>
    </cofactor>
</comment>
<feature type="binding site" evidence="17">
    <location>
        <position position="178"/>
    </location>
    <ligand>
        <name>FAD</name>
        <dbReference type="ChEBI" id="CHEBI:57692"/>
    </ligand>
</feature>
<feature type="binding site" evidence="17">
    <location>
        <position position="181"/>
    </location>
    <ligand>
        <name>FAD</name>
        <dbReference type="ChEBI" id="CHEBI:57692"/>
    </ligand>
</feature>
<accession>A0A4S2N573</accession>
<feature type="active site" evidence="16">
    <location>
        <position position="309"/>
    </location>
</feature>
<comment type="subcellular location">
    <subcellularLocation>
        <location evidence="2">Endoplasmic reticulum membrane</location>
        <topology evidence="2">Peripheral membrane protein</topology>
        <orientation evidence="2">Lumenal side</orientation>
    </subcellularLocation>
</comment>
<dbReference type="GO" id="GO:0005789">
    <property type="term" value="C:endoplasmic reticulum membrane"/>
    <property type="evidence" value="ECO:0007669"/>
    <property type="project" value="UniProtKB-SubCell"/>
</dbReference>
<keyword evidence="12" id="KW-0472">Membrane</keyword>
<keyword evidence="11" id="KW-0560">Oxidoreductase</keyword>
<dbReference type="OrthoDB" id="269384at2759"/>
<dbReference type="PANTHER" id="PTHR12613">
    <property type="entry name" value="ERO1-RELATED"/>
    <property type="match status" value="1"/>
</dbReference>
<evidence type="ECO:0000256" key="7">
    <source>
        <dbReference type="ARBA" id="ARBA00022729"/>
    </source>
</evidence>
<dbReference type="PIRSF" id="PIRSF017205">
    <property type="entry name" value="ERO1"/>
    <property type="match status" value="1"/>
</dbReference>
<keyword evidence="10" id="KW-0249">Electron transport</keyword>
<protein>
    <submittedName>
        <fullName evidence="20">Endoplasmic oxidoreductin</fullName>
    </submittedName>
</protein>
<evidence type="ECO:0000313" key="20">
    <source>
        <dbReference type="EMBL" id="TGZ84303.1"/>
    </source>
</evidence>
<keyword evidence="14" id="KW-0325">Glycoprotein</keyword>
<comment type="subunit">
    <text evidence="4">May function both as a monomer and a homodimer.</text>
</comment>
<evidence type="ECO:0000256" key="12">
    <source>
        <dbReference type="ARBA" id="ARBA00023136"/>
    </source>
</evidence>
<evidence type="ECO:0000256" key="9">
    <source>
        <dbReference type="ARBA" id="ARBA00022827"/>
    </source>
</evidence>
<dbReference type="InterPro" id="IPR037192">
    <property type="entry name" value="ERO1-like_sf"/>
</dbReference>
<dbReference type="GO" id="GO:0034975">
    <property type="term" value="P:protein folding in endoplasmic reticulum"/>
    <property type="evidence" value="ECO:0007669"/>
    <property type="project" value="InterPro"/>
</dbReference>
<feature type="binding site" evidence="17">
    <location>
        <position position="109"/>
    </location>
    <ligand>
        <name>FAD</name>
        <dbReference type="ChEBI" id="CHEBI:57692"/>
    </ligand>
</feature>
<dbReference type="GO" id="GO:0016972">
    <property type="term" value="F:thiol oxidase activity"/>
    <property type="evidence" value="ECO:0007669"/>
    <property type="project" value="InterPro"/>
</dbReference>
<name>A0A4S2N573_9PEZI</name>
<evidence type="ECO:0000313" key="21">
    <source>
        <dbReference type="Proteomes" id="UP000298138"/>
    </source>
</evidence>
<dbReference type="GO" id="GO:0015035">
    <property type="term" value="F:protein-disulfide reductase activity"/>
    <property type="evidence" value="ECO:0007669"/>
    <property type="project" value="InterPro"/>
</dbReference>
<evidence type="ECO:0000256" key="18">
    <source>
        <dbReference type="PIRSR" id="PIRSR017205-3"/>
    </source>
</evidence>
<dbReference type="SUPFAM" id="SSF110019">
    <property type="entry name" value="ERO1-like"/>
    <property type="match status" value="1"/>
</dbReference>
<evidence type="ECO:0000256" key="10">
    <source>
        <dbReference type="ARBA" id="ARBA00022982"/>
    </source>
</evidence>
<dbReference type="GO" id="GO:0071949">
    <property type="term" value="F:FAD binding"/>
    <property type="evidence" value="ECO:0007669"/>
    <property type="project" value="InterPro"/>
</dbReference>
<feature type="active site" description="Nucleophile" evidence="16">
    <location>
        <position position="306"/>
    </location>
</feature>
<evidence type="ECO:0000256" key="17">
    <source>
        <dbReference type="PIRSR" id="PIRSR017205-2"/>
    </source>
</evidence>
<evidence type="ECO:0000256" key="3">
    <source>
        <dbReference type="ARBA" id="ARBA00008277"/>
    </source>
</evidence>
<feature type="disulfide bond" description="Redox-active" evidence="18">
    <location>
        <begin position="306"/>
        <end position="309"/>
    </location>
</feature>
<comment type="similarity">
    <text evidence="3">Belongs to the EROs family.</text>
</comment>
<evidence type="ECO:0000256" key="15">
    <source>
        <dbReference type="ARBA" id="ARBA00023284"/>
    </source>
</evidence>
<keyword evidence="5" id="KW-0813">Transport</keyword>
<feature type="binding site" evidence="17">
    <location>
        <position position="96"/>
    </location>
    <ligand>
        <name>FAD</name>
        <dbReference type="ChEBI" id="CHEBI:57692"/>
    </ligand>
</feature>
<feature type="disulfide bond" description="Redox-active" evidence="18">
    <location>
        <begin position="2"/>
        <end position="7"/>
    </location>
</feature>
<evidence type="ECO:0000256" key="13">
    <source>
        <dbReference type="ARBA" id="ARBA00023157"/>
    </source>
</evidence>
<evidence type="ECO:0000256" key="5">
    <source>
        <dbReference type="ARBA" id="ARBA00022448"/>
    </source>
</evidence>
<evidence type="ECO:0000256" key="4">
    <source>
        <dbReference type="ARBA" id="ARBA00011802"/>
    </source>
</evidence>
<dbReference type="FunCoup" id="A0A4S2N573">
    <property type="interactions" value="742"/>
</dbReference>
<organism evidence="20 21">
    <name type="scientific">Ascodesmis nigricans</name>
    <dbReference type="NCBI Taxonomy" id="341454"/>
    <lineage>
        <taxon>Eukaryota</taxon>
        <taxon>Fungi</taxon>
        <taxon>Dikarya</taxon>
        <taxon>Ascomycota</taxon>
        <taxon>Pezizomycotina</taxon>
        <taxon>Pezizomycetes</taxon>
        <taxon>Pezizales</taxon>
        <taxon>Ascodesmidaceae</taxon>
        <taxon>Ascodesmis</taxon>
    </lineage>
</organism>
<keyword evidence="8" id="KW-0256">Endoplasmic reticulum</keyword>
<dbReference type="Proteomes" id="UP000298138">
    <property type="component" value="Unassembled WGS sequence"/>
</dbReference>